<comment type="caution">
    <text evidence="3">The sequence shown here is derived from an EMBL/GenBank/DDBJ whole genome shotgun (WGS) entry which is preliminary data.</text>
</comment>
<feature type="transmembrane region" description="Helical" evidence="2">
    <location>
        <begin position="6"/>
        <end position="24"/>
    </location>
</feature>
<evidence type="ECO:0000313" key="3">
    <source>
        <dbReference type="EMBL" id="MFC3387994.1"/>
    </source>
</evidence>
<keyword evidence="2" id="KW-0472">Membrane</keyword>
<organism evidence="3 4">
    <name type="scientific">Salinicoccus sesuvii</name>
    <dbReference type="NCBI Taxonomy" id="868281"/>
    <lineage>
        <taxon>Bacteria</taxon>
        <taxon>Bacillati</taxon>
        <taxon>Bacillota</taxon>
        <taxon>Bacilli</taxon>
        <taxon>Bacillales</taxon>
        <taxon>Staphylococcaceae</taxon>
        <taxon>Salinicoccus</taxon>
    </lineage>
</organism>
<dbReference type="EMBL" id="JBHRVQ010000001">
    <property type="protein sequence ID" value="MFC3387994.1"/>
    <property type="molecule type" value="Genomic_DNA"/>
</dbReference>
<feature type="region of interest" description="Disordered" evidence="1">
    <location>
        <begin position="173"/>
        <end position="242"/>
    </location>
</feature>
<feature type="transmembrane region" description="Helical" evidence="2">
    <location>
        <begin position="80"/>
        <end position="103"/>
    </location>
</feature>
<dbReference type="RefSeq" id="WP_380652787.1">
    <property type="nucleotide sequence ID" value="NZ_JBHRVQ010000001.1"/>
</dbReference>
<name>A0ABV7N410_9STAP</name>
<protein>
    <submittedName>
        <fullName evidence="3">Uncharacterized protein</fullName>
    </submittedName>
</protein>
<evidence type="ECO:0000313" key="4">
    <source>
        <dbReference type="Proteomes" id="UP001595637"/>
    </source>
</evidence>
<accession>A0ABV7N410</accession>
<evidence type="ECO:0000256" key="1">
    <source>
        <dbReference type="SAM" id="MobiDB-lite"/>
    </source>
</evidence>
<keyword evidence="4" id="KW-1185">Reference proteome</keyword>
<sequence length="242" mass="28714">MFGIPDLISLIISAFIILPIVIILREVGYMIAGIIFGAKNSRLTLGSGPRLFKFGMIDIRKHYHLYSWFSYDELKNDNRFAYIMIYASPILINVISGLTINALLANDFMTEQATFWNRFIFYTFYYVLFDVVPMKTVNGMPNNGMLIYEMIRYGKRTDHNKEPFIPGTTEVEKEYQEEMKQIEDEVEEEKERRKEEEQKKERAKEKKEAAKEEKEEAKEEKQEAEEEKEEEKQKRKQEEKKN</sequence>
<keyword evidence="2" id="KW-1133">Transmembrane helix</keyword>
<proteinExistence type="predicted"/>
<dbReference type="Proteomes" id="UP001595637">
    <property type="component" value="Unassembled WGS sequence"/>
</dbReference>
<feature type="compositionally biased region" description="Basic and acidic residues" evidence="1">
    <location>
        <begin position="230"/>
        <end position="242"/>
    </location>
</feature>
<gene>
    <name evidence="3" type="ORF">ACFOEO_05180</name>
</gene>
<feature type="compositionally biased region" description="Basic and acidic residues" evidence="1">
    <location>
        <begin position="173"/>
        <end position="221"/>
    </location>
</feature>
<feature type="transmembrane region" description="Helical" evidence="2">
    <location>
        <begin position="115"/>
        <end position="132"/>
    </location>
</feature>
<reference evidence="4" key="1">
    <citation type="journal article" date="2019" name="Int. J. Syst. Evol. Microbiol.">
        <title>The Global Catalogue of Microorganisms (GCM) 10K type strain sequencing project: providing services to taxonomists for standard genome sequencing and annotation.</title>
        <authorList>
            <consortium name="The Broad Institute Genomics Platform"/>
            <consortium name="The Broad Institute Genome Sequencing Center for Infectious Disease"/>
            <person name="Wu L."/>
            <person name="Ma J."/>
        </authorList>
    </citation>
    <scope>NUCLEOTIDE SEQUENCE [LARGE SCALE GENOMIC DNA]</scope>
    <source>
        <strain evidence="4">CCM 7756</strain>
    </source>
</reference>
<keyword evidence="2" id="KW-0812">Transmembrane</keyword>
<evidence type="ECO:0000256" key="2">
    <source>
        <dbReference type="SAM" id="Phobius"/>
    </source>
</evidence>